<sequence length="506" mass="55871">MGQNSQGGRVKAWVRRMARVLVLALLLLAVLFGVRCWYAFRDRTPGYRLDLELTPEREAGVFRVGFGRVRITPELEGGRPVYLAGFGANRVAARVQDDLWALACVMDDGRRRVGLVALDAIGFFHDDVVRVRRRLPEAWGLDYVMICSTHNHSTPDLMGLWGPVPWRSGVDPEYLEQVRRACVDALGQAVARLEPAGLVYHHVPCEPQGLLADTRPPEVYDADLRVLQFVAPGTGRTLGSLINWGNHPETPWSGNRDVTADFCGVLRDALERGVREGDQERLPAVGGVHVFVNGAVGGLMTTSPGVTVRDPWSDRAWREPSHEKARALGYQLAARLAPVLLSAREPEERGVVLGVWAQTVEVRVTNWRYWLAGVLGVLDRGYVRWPYVRSEVALIRVGEATLACVPGELYPEIANGGVESPKGADFPVAPVEAPPLRSLMPGRLKLVVGLANDELGYLIPKSQWDERPPFAYDRDRPPYGEINSCGPDAAGVVYEVLARMCRAASW</sequence>
<proteinExistence type="predicted"/>
<gene>
    <name evidence="1" type="ORF">G4L39_07105</name>
</gene>
<organism evidence="1 2">
    <name type="scientific">Limisphaera ngatamarikiensis</name>
    <dbReference type="NCBI Taxonomy" id="1324935"/>
    <lineage>
        <taxon>Bacteria</taxon>
        <taxon>Pseudomonadati</taxon>
        <taxon>Verrucomicrobiota</taxon>
        <taxon>Verrucomicrobiia</taxon>
        <taxon>Limisphaerales</taxon>
        <taxon>Limisphaeraceae</taxon>
        <taxon>Limisphaera</taxon>
    </lineage>
</organism>
<dbReference type="RefSeq" id="WP_165107019.1">
    <property type="nucleotide sequence ID" value="NZ_JAAKYA010000048.1"/>
</dbReference>
<reference evidence="1 2" key="1">
    <citation type="submission" date="2020-02" db="EMBL/GenBank/DDBJ databases">
        <title>Draft genome sequence of Limisphaera ngatamarikiensis NGM72.4T, a thermophilic Verrucomicrobia grouped in subdivision 3.</title>
        <authorList>
            <person name="Carere C.R."/>
            <person name="Steen J."/>
            <person name="Hugenholtz P."/>
            <person name="Stott M.B."/>
        </authorList>
    </citation>
    <scope>NUCLEOTIDE SEQUENCE [LARGE SCALE GENOMIC DNA]</scope>
    <source>
        <strain evidence="1 2">NGM72.4</strain>
    </source>
</reference>
<keyword evidence="2" id="KW-1185">Reference proteome</keyword>
<accession>A0A6M1RUW3</accession>
<evidence type="ECO:0000313" key="2">
    <source>
        <dbReference type="Proteomes" id="UP000477311"/>
    </source>
</evidence>
<dbReference type="AlphaFoldDB" id="A0A6M1RUW3"/>
<dbReference type="EMBL" id="JAAKYA010000048">
    <property type="protein sequence ID" value="NGO39164.1"/>
    <property type="molecule type" value="Genomic_DNA"/>
</dbReference>
<protein>
    <recommendedName>
        <fullName evidence="3">Neutral/alkaline non-lysosomal ceramidase N-terminal domain-containing protein</fullName>
    </recommendedName>
</protein>
<comment type="caution">
    <text evidence="1">The sequence shown here is derived from an EMBL/GenBank/DDBJ whole genome shotgun (WGS) entry which is preliminary data.</text>
</comment>
<dbReference type="Proteomes" id="UP000477311">
    <property type="component" value="Unassembled WGS sequence"/>
</dbReference>
<evidence type="ECO:0008006" key="3">
    <source>
        <dbReference type="Google" id="ProtNLM"/>
    </source>
</evidence>
<name>A0A6M1RUW3_9BACT</name>
<evidence type="ECO:0000313" key="1">
    <source>
        <dbReference type="EMBL" id="NGO39164.1"/>
    </source>
</evidence>